<gene>
    <name evidence="1" type="ORF">DMP05_08320</name>
</gene>
<dbReference type="Proteomes" id="UP000271472">
    <property type="component" value="Unassembled WGS sequence"/>
</dbReference>
<protein>
    <submittedName>
        <fullName evidence="1">Uncharacterized protein</fullName>
    </submittedName>
</protein>
<reference evidence="2" key="1">
    <citation type="submission" date="2018-05" db="EMBL/GenBank/DDBJ databases">
        <title>Genome Sequencing of selected type strains of the family Eggerthellaceae.</title>
        <authorList>
            <person name="Danylec N."/>
            <person name="Stoll D.A."/>
            <person name="Doetsch A."/>
            <person name="Huch M."/>
        </authorList>
    </citation>
    <scope>NUCLEOTIDE SEQUENCE [LARGE SCALE GENOMIC DNA]</scope>
    <source>
        <strain evidence="2">DSM 22006</strain>
    </source>
</reference>
<comment type="caution">
    <text evidence="1">The sequence shown here is derived from an EMBL/GenBank/DDBJ whole genome shotgun (WGS) entry which is preliminary data.</text>
</comment>
<evidence type="ECO:0000313" key="2">
    <source>
        <dbReference type="Proteomes" id="UP000271472"/>
    </source>
</evidence>
<evidence type="ECO:0000313" key="1">
    <source>
        <dbReference type="EMBL" id="RNM33535.1"/>
    </source>
</evidence>
<accession>A0A3N0I940</accession>
<dbReference type="AlphaFoldDB" id="A0A3N0I940"/>
<name>A0A3N0I940_9ACTN</name>
<proteinExistence type="predicted"/>
<organism evidence="1 2">
    <name type="scientific">Slackia isoflavoniconvertens</name>
    <dbReference type="NCBI Taxonomy" id="572010"/>
    <lineage>
        <taxon>Bacteria</taxon>
        <taxon>Bacillati</taxon>
        <taxon>Actinomycetota</taxon>
        <taxon>Coriobacteriia</taxon>
        <taxon>Eggerthellales</taxon>
        <taxon>Eggerthellaceae</taxon>
        <taxon>Slackia</taxon>
    </lineage>
</organism>
<keyword evidence="2" id="KW-1185">Reference proteome</keyword>
<dbReference type="EMBL" id="QIBZ01000016">
    <property type="protein sequence ID" value="RNM33535.1"/>
    <property type="molecule type" value="Genomic_DNA"/>
</dbReference>
<sequence length="113" mass="12123">MLFDGKPSESESVTLSRSVAGFARITIMYEDTDGTFGSVTVPIEDGSSSIYATLSTTVVGPIGWFIKSRTVEIQGATIKTRKFGDDDMAGEVAKGSSRITDMIAIRKVLGHKK</sequence>